<organism evidence="1 2">
    <name type="scientific">Ambrosiozyma monospora</name>
    <name type="common">Yeast</name>
    <name type="synonym">Endomycopsis monosporus</name>
    <dbReference type="NCBI Taxonomy" id="43982"/>
    <lineage>
        <taxon>Eukaryota</taxon>
        <taxon>Fungi</taxon>
        <taxon>Dikarya</taxon>
        <taxon>Ascomycota</taxon>
        <taxon>Saccharomycotina</taxon>
        <taxon>Pichiomycetes</taxon>
        <taxon>Pichiales</taxon>
        <taxon>Pichiaceae</taxon>
        <taxon>Ambrosiozyma</taxon>
    </lineage>
</organism>
<proteinExistence type="predicted"/>
<comment type="caution">
    <text evidence="1">The sequence shown here is derived from an EMBL/GenBank/DDBJ whole genome shotgun (WGS) entry which is preliminary data.</text>
</comment>
<reference evidence="1" key="1">
    <citation type="submission" date="2023-04" db="EMBL/GenBank/DDBJ databases">
        <title>Ambrosiozyma monospora NBRC 10751.</title>
        <authorList>
            <person name="Ichikawa N."/>
            <person name="Sato H."/>
            <person name="Tonouchi N."/>
        </authorList>
    </citation>
    <scope>NUCLEOTIDE SEQUENCE</scope>
    <source>
        <strain evidence="1">NBRC 10751</strain>
    </source>
</reference>
<protein>
    <submittedName>
        <fullName evidence="1">Unnamed protein product</fullName>
    </submittedName>
</protein>
<evidence type="ECO:0000313" key="2">
    <source>
        <dbReference type="Proteomes" id="UP001165064"/>
    </source>
</evidence>
<accession>A0ACB5SSB5</accession>
<dbReference type="EMBL" id="BSXS01000003">
    <property type="protein sequence ID" value="GME70170.1"/>
    <property type="molecule type" value="Genomic_DNA"/>
</dbReference>
<gene>
    <name evidence="1" type="ORF">Amon02_000007200</name>
</gene>
<dbReference type="Proteomes" id="UP001165064">
    <property type="component" value="Unassembled WGS sequence"/>
</dbReference>
<sequence>MKCIRPSLKKSTIFKGRWVPYEYDLSPLSDQHETNTLSKKFINSLVTLSRKELENRDLFGRTILHIICIANRYDLLNKLLKNINLDLTITDIENNWNCLHFAIFNKNFTIARILLKTKNYEVLIKAKDREGFTPLDLLSSESDPSKLLWIPESLGTFKENSHKNNNNNSHKNKKDKKEELPVWLKHDNGLPKVEPIIKQMHLQRRFDAEEIPMNFARSTNLGYDEDRGGSQLYVSGFLDSARDVSSLGFVKIDSRKLKLGYGDSNKYPVMSERISLPRIRDFKMSKYHSVILTSEAQGNIFVHGSGNKGRLGLGHNQTQDKYVPVPSFSNSKIKCVDISDHHSIVLDASNRVYTWGINNFGQLGYSIDGAGGDQADPFNMVPRQVVQGDFKKSYSEKFVGVACSKFHSLAYTRSKIYLWGFNIGQFGFSSGDGSGSSGTKGLVQYSPRIFEFKYGEIKQVCATDSSTIVLNDSDEIHIYLNGFHAKVLAPLLNKIDDMNFNSFRPRLLTKKKCIVKLVTEKNAKVCMMLYDNGDVVQFNIDTDSRNALDFNKNLKFTTVWKASKQHLRCTDVDMSNDGSILICVKDGSAYKRTKRSSSANSIVSKRYKFSKILKLNKVVRVMADPSFEKFGFIRDDIDLIPHQIAKNSVIRDFAKFSPVVELEDRHLQKTEIVDQAHAVVFGKKDTFKADYVHKIERSRDNEEVDDYEVYDEDIEKAEMIDASDRLYINHITRWSAPVIVTDNYLTPSDSASIRELLKEDDLDYWFELKELHAHKYYDGSVMVKDTKSGHHFSFGAHFGILTQRSATFEKVISGSAVLAKDGIRVEKTSNKTIVISGDVTLRAVAIALHFIYTDMFMDVWFDFPIGKVPTDIQRTRVAFDSLARILKIVNPMGRTMCKNTLLQDLHDVMTNCSAKDTNSVRVELKDGHMFAYKPLLISRSVYFETLFSATWNDANCNVATLPDINVKIFNIILKYLSGVDLNDMLNDIDDIKDINSFIELILELMSAAEQLMLTNLSEICQLYIKDFISLDNVDIILLHAYQNKAKNLMENCLWYLYYNMNVLLFEPSFQELIDSNLEEGDELLKIIDGSFKWFDSLKHYDNTDVSTQAKFIESCSSRLIKELIRTPELFDDHFLHPFSLHCLGPFFDLAKDSHKVISESSTGKISSNQRRRRSSARRIEESKANVPGSSEFSRPKPQSTPSWAAINGTKDDFNQSAIIDNEDETSGADDFQVVINQKRTQRRSSSHTKVPLSVSAGLQNQASPATKKQDSPPYGSPPTSSSSTLRTPSSTQSKSPYTPFTPSATPTKIINTSPSARFISIEESLAASKPSSARAPPMIAKVGSSNKTRLSQRERKLKQKEQEEQQKLQQQKPAVSKEPVAPWASYIPPTTNNSGPSTVAPPWASKSSWAAPSPALSNPFNPSTPSSSAPITGSSSQFYNLSSNVSSASNTSAVKEATPPPHSSSMTGLVPSFEYVLMEEQMKKASKDQSLIPDLTSLDDIRQEEEFAKWWAEESARVQNEMNAHESPSNGTSRYDNHSGHGANRGRNNKNRRKSSTSKQQQQQQQQQRKSSLQEGSSGNSKPRRTSKKDGSHDGNNNEGSNKNKGKSLGKKESNSNGNKTNGVNTRSSKSESGNHRNRRRKSGQSNGHNQNQNGRQNPTGTIPPT</sequence>
<keyword evidence="2" id="KW-1185">Reference proteome</keyword>
<evidence type="ECO:0000313" key="1">
    <source>
        <dbReference type="EMBL" id="GME70170.1"/>
    </source>
</evidence>
<name>A0ACB5SSB5_AMBMO</name>